<gene>
    <name evidence="1" type="ORF">J1C47_18610</name>
</gene>
<evidence type="ECO:0000313" key="1">
    <source>
        <dbReference type="EMBL" id="MBO0905661.1"/>
    </source>
</evidence>
<protein>
    <submittedName>
        <fullName evidence="1">Uncharacterized protein</fullName>
    </submittedName>
</protein>
<accession>A0ABS3J7K6</accession>
<dbReference type="Proteomes" id="UP000664288">
    <property type="component" value="Unassembled WGS sequence"/>
</dbReference>
<keyword evidence="2" id="KW-1185">Reference proteome</keyword>
<reference evidence="1 2" key="1">
    <citation type="submission" date="2021-03" db="EMBL/GenBank/DDBJ databases">
        <title>Whole genome sequence of Jiella sp. MQZ13P-4.</title>
        <authorList>
            <person name="Tuo L."/>
        </authorList>
    </citation>
    <scope>NUCLEOTIDE SEQUENCE [LARGE SCALE GENOMIC DNA]</scope>
    <source>
        <strain evidence="1 2">MQZ13P-4</strain>
    </source>
</reference>
<sequence>MSRRTIRGLIAVAVLAVIAVGARPAGAPQPLIVRVVTMGDHTGPAFYSLIEQGYRFIDGNAAADTDRFMTGAVREASAATAAAALVTADARGRPAR</sequence>
<evidence type="ECO:0000313" key="2">
    <source>
        <dbReference type="Proteomes" id="UP000664288"/>
    </source>
</evidence>
<name>A0ABS3J7K6_9HYPH</name>
<dbReference type="EMBL" id="JAFMPY010000024">
    <property type="protein sequence ID" value="MBO0905661.1"/>
    <property type="molecule type" value="Genomic_DNA"/>
</dbReference>
<proteinExistence type="predicted"/>
<dbReference type="RefSeq" id="WP_207352298.1">
    <property type="nucleotide sequence ID" value="NZ_JAFMPY010000024.1"/>
</dbReference>
<comment type="caution">
    <text evidence="1">The sequence shown here is derived from an EMBL/GenBank/DDBJ whole genome shotgun (WGS) entry which is preliminary data.</text>
</comment>
<organism evidence="1 2">
    <name type="scientific">Jiella sonneratiae</name>
    <dbReference type="NCBI Taxonomy" id="2816856"/>
    <lineage>
        <taxon>Bacteria</taxon>
        <taxon>Pseudomonadati</taxon>
        <taxon>Pseudomonadota</taxon>
        <taxon>Alphaproteobacteria</taxon>
        <taxon>Hyphomicrobiales</taxon>
        <taxon>Aurantimonadaceae</taxon>
        <taxon>Jiella</taxon>
    </lineage>
</organism>